<organism evidence="1 2">
    <name type="scientific">Populus trichocarpa</name>
    <name type="common">Western balsam poplar</name>
    <name type="synonym">Populus balsamifera subsp. trichocarpa</name>
    <dbReference type="NCBI Taxonomy" id="3694"/>
    <lineage>
        <taxon>Eukaryota</taxon>
        <taxon>Viridiplantae</taxon>
        <taxon>Streptophyta</taxon>
        <taxon>Embryophyta</taxon>
        <taxon>Tracheophyta</taxon>
        <taxon>Spermatophyta</taxon>
        <taxon>Magnoliopsida</taxon>
        <taxon>eudicotyledons</taxon>
        <taxon>Gunneridae</taxon>
        <taxon>Pentapetalae</taxon>
        <taxon>rosids</taxon>
        <taxon>fabids</taxon>
        <taxon>Malpighiales</taxon>
        <taxon>Salicaceae</taxon>
        <taxon>Saliceae</taxon>
        <taxon>Populus</taxon>
    </lineage>
</organism>
<keyword evidence="2" id="KW-1185">Reference proteome</keyword>
<evidence type="ECO:0000313" key="2">
    <source>
        <dbReference type="Proteomes" id="UP000006729"/>
    </source>
</evidence>
<gene>
    <name evidence="1" type="ORF">POPTR_001G210150</name>
</gene>
<proteinExistence type="predicted"/>
<sequence length="41" mass="4873">MPCDFSAFDICGMVYFFFQSAFQILKTCKFSIEKHLYEAHK</sequence>
<evidence type="ECO:0000313" key="1">
    <source>
        <dbReference type="EMBL" id="RQO85146.1"/>
    </source>
</evidence>
<name>A0A3N7EB29_POPTR</name>
<reference evidence="1 2" key="1">
    <citation type="journal article" date="2006" name="Science">
        <title>The genome of black cottonwood, Populus trichocarpa (Torr. &amp; Gray).</title>
        <authorList>
            <person name="Tuskan G.A."/>
            <person name="Difazio S."/>
            <person name="Jansson S."/>
            <person name="Bohlmann J."/>
            <person name="Grigoriev I."/>
            <person name="Hellsten U."/>
            <person name="Putnam N."/>
            <person name="Ralph S."/>
            <person name="Rombauts S."/>
            <person name="Salamov A."/>
            <person name="Schein J."/>
            <person name="Sterck L."/>
            <person name="Aerts A."/>
            <person name="Bhalerao R.R."/>
            <person name="Bhalerao R.P."/>
            <person name="Blaudez D."/>
            <person name="Boerjan W."/>
            <person name="Brun A."/>
            <person name="Brunner A."/>
            <person name="Busov V."/>
            <person name="Campbell M."/>
            <person name="Carlson J."/>
            <person name="Chalot M."/>
            <person name="Chapman J."/>
            <person name="Chen G.L."/>
            <person name="Cooper D."/>
            <person name="Coutinho P.M."/>
            <person name="Couturier J."/>
            <person name="Covert S."/>
            <person name="Cronk Q."/>
            <person name="Cunningham R."/>
            <person name="Davis J."/>
            <person name="Degroeve S."/>
            <person name="Dejardin A."/>
            <person name="Depamphilis C."/>
            <person name="Detter J."/>
            <person name="Dirks B."/>
            <person name="Dubchak I."/>
            <person name="Duplessis S."/>
            <person name="Ehlting J."/>
            <person name="Ellis B."/>
            <person name="Gendler K."/>
            <person name="Goodstein D."/>
            <person name="Gribskov M."/>
            <person name="Grimwood J."/>
            <person name="Groover A."/>
            <person name="Gunter L."/>
            <person name="Hamberger B."/>
            <person name="Heinze B."/>
            <person name="Helariutta Y."/>
            <person name="Henrissat B."/>
            <person name="Holligan D."/>
            <person name="Holt R."/>
            <person name="Huang W."/>
            <person name="Islam-Faridi N."/>
            <person name="Jones S."/>
            <person name="Jones-Rhoades M."/>
            <person name="Jorgensen R."/>
            <person name="Joshi C."/>
            <person name="Kangasjarvi J."/>
            <person name="Karlsson J."/>
            <person name="Kelleher C."/>
            <person name="Kirkpatrick R."/>
            <person name="Kirst M."/>
            <person name="Kohler A."/>
            <person name="Kalluri U."/>
            <person name="Larimer F."/>
            <person name="Leebens-Mack J."/>
            <person name="Leple J.C."/>
            <person name="Locascio P."/>
            <person name="Lou Y."/>
            <person name="Lucas S."/>
            <person name="Martin F."/>
            <person name="Montanini B."/>
            <person name="Napoli C."/>
            <person name="Nelson D.R."/>
            <person name="Nelson C."/>
            <person name="Nieminen K."/>
            <person name="Nilsson O."/>
            <person name="Pereda V."/>
            <person name="Peter G."/>
            <person name="Philippe R."/>
            <person name="Pilate G."/>
            <person name="Poliakov A."/>
            <person name="Razumovskaya J."/>
            <person name="Richardson P."/>
            <person name="Rinaldi C."/>
            <person name="Ritland K."/>
            <person name="Rouze P."/>
            <person name="Ryaboy D."/>
            <person name="Schmutz J."/>
            <person name="Schrader J."/>
            <person name="Segerman B."/>
            <person name="Shin H."/>
            <person name="Siddiqui A."/>
            <person name="Sterky F."/>
            <person name="Terry A."/>
            <person name="Tsai C.J."/>
            <person name="Uberbacher E."/>
            <person name="Unneberg P."/>
            <person name="Vahala J."/>
            <person name="Wall K."/>
            <person name="Wessler S."/>
            <person name="Yang G."/>
            <person name="Yin T."/>
            <person name="Douglas C."/>
            <person name="Marra M."/>
            <person name="Sandberg G."/>
            <person name="Van de Peer Y."/>
            <person name="Rokhsar D."/>
        </authorList>
    </citation>
    <scope>NUCLEOTIDE SEQUENCE [LARGE SCALE GENOMIC DNA]</scope>
    <source>
        <strain evidence="2">cv. Nisqually</strain>
    </source>
</reference>
<accession>A0A3N7EB29</accession>
<dbReference type="EMBL" id="CM009290">
    <property type="protein sequence ID" value="RQO85146.1"/>
    <property type="molecule type" value="Genomic_DNA"/>
</dbReference>
<dbReference type="Proteomes" id="UP000006729">
    <property type="component" value="Chromosome 1"/>
</dbReference>
<dbReference type="AlphaFoldDB" id="A0A3N7EB29"/>
<protein>
    <submittedName>
        <fullName evidence="1">Uncharacterized protein</fullName>
    </submittedName>
</protein>
<dbReference type="InParanoid" id="A0A3N7EB29"/>